<dbReference type="InterPro" id="IPR017937">
    <property type="entry name" value="Thioredoxin_CS"/>
</dbReference>
<feature type="signal peptide" evidence="5">
    <location>
        <begin position="1"/>
        <end position="22"/>
    </location>
</feature>
<dbReference type="Proteomes" id="UP001207742">
    <property type="component" value="Unassembled WGS sequence"/>
</dbReference>
<proteinExistence type="predicted"/>
<keyword evidence="3" id="KW-1015">Disulfide bond</keyword>
<name>A0ABT3ITI5_9BACT</name>
<dbReference type="InterPro" id="IPR050553">
    <property type="entry name" value="Thioredoxin_ResA/DsbE_sf"/>
</dbReference>
<dbReference type="PANTHER" id="PTHR42852:SF6">
    <property type="entry name" value="THIOL:DISULFIDE INTERCHANGE PROTEIN DSBE"/>
    <property type="match status" value="1"/>
</dbReference>
<dbReference type="InterPro" id="IPR036249">
    <property type="entry name" value="Thioredoxin-like_sf"/>
</dbReference>
<dbReference type="CDD" id="cd02966">
    <property type="entry name" value="TlpA_like_family"/>
    <property type="match status" value="1"/>
</dbReference>
<dbReference type="PANTHER" id="PTHR42852">
    <property type="entry name" value="THIOL:DISULFIDE INTERCHANGE PROTEIN DSBE"/>
    <property type="match status" value="1"/>
</dbReference>
<evidence type="ECO:0000256" key="2">
    <source>
        <dbReference type="ARBA" id="ARBA00022748"/>
    </source>
</evidence>
<dbReference type="Gene3D" id="3.40.30.10">
    <property type="entry name" value="Glutaredoxin"/>
    <property type="match status" value="1"/>
</dbReference>
<evidence type="ECO:0000313" key="8">
    <source>
        <dbReference type="Proteomes" id="UP001207742"/>
    </source>
</evidence>
<keyword evidence="4" id="KW-0676">Redox-active center</keyword>
<comment type="subcellular location">
    <subcellularLocation>
        <location evidence="1">Cell envelope</location>
    </subcellularLocation>
</comment>
<evidence type="ECO:0000313" key="7">
    <source>
        <dbReference type="EMBL" id="MCW3487283.1"/>
    </source>
</evidence>
<dbReference type="InterPro" id="IPR025380">
    <property type="entry name" value="DUF4369"/>
</dbReference>
<evidence type="ECO:0000256" key="1">
    <source>
        <dbReference type="ARBA" id="ARBA00004196"/>
    </source>
</evidence>
<dbReference type="Pfam" id="PF14289">
    <property type="entry name" value="DUF4369"/>
    <property type="match status" value="1"/>
</dbReference>
<reference evidence="7 8" key="1">
    <citation type="submission" date="2022-10" db="EMBL/GenBank/DDBJ databases">
        <title>Chitinophaga nivalis PC15 sp. nov., isolated from Pyeongchang county, South Korea.</title>
        <authorList>
            <person name="Trinh H.N."/>
        </authorList>
    </citation>
    <scope>NUCLEOTIDE SEQUENCE [LARGE SCALE GENOMIC DNA]</scope>
    <source>
        <strain evidence="7 8">PC14</strain>
    </source>
</reference>
<evidence type="ECO:0000256" key="4">
    <source>
        <dbReference type="ARBA" id="ARBA00023284"/>
    </source>
</evidence>
<feature type="domain" description="Thioredoxin" evidence="6">
    <location>
        <begin position="218"/>
        <end position="355"/>
    </location>
</feature>
<dbReference type="InterPro" id="IPR013766">
    <property type="entry name" value="Thioredoxin_domain"/>
</dbReference>
<keyword evidence="8" id="KW-1185">Reference proteome</keyword>
<protein>
    <submittedName>
        <fullName evidence="7">AhpC/TSA family protein</fullName>
    </submittedName>
</protein>
<dbReference type="Pfam" id="PF00578">
    <property type="entry name" value="AhpC-TSA"/>
    <property type="match status" value="1"/>
</dbReference>
<organism evidence="7 8">
    <name type="scientific">Chitinophaga nivalis</name>
    <dbReference type="NCBI Taxonomy" id="2991709"/>
    <lineage>
        <taxon>Bacteria</taxon>
        <taxon>Pseudomonadati</taxon>
        <taxon>Bacteroidota</taxon>
        <taxon>Chitinophagia</taxon>
        <taxon>Chitinophagales</taxon>
        <taxon>Chitinophagaceae</taxon>
        <taxon>Chitinophaga</taxon>
    </lineage>
</organism>
<gene>
    <name evidence="7" type="ORF">OL497_25520</name>
</gene>
<accession>A0ABT3ITI5</accession>
<evidence type="ECO:0000256" key="5">
    <source>
        <dbReference type="SAM" id="SignalP"/>
    </source>
</evidence>
<dbReference type="PROSITE" id="PS51352">
    <property type="entry name" value="THIOREDOXIN_2"/>
    <property type="match status" value="1"/>
</dbReference>
<evidence type="ECO:0000256" key="3">
    <source>
        <dbReference type="ARBA" id="ARBA00023157"/>
    </source>
</evidence>
<comment type="caution">
    <text evidence="7">The sequence shown here is derived from an EMBL/GenBank/DDBJ whole genome shotgun (WGS) entry which is preliminary data.</text>
</comment>
<evidence type="ECO:0000259" key="6">
    <source>
        <dbReference type="PROSITE" id="PS51352"/>
    </source>
</evidence>
<dbReference type="RefSeq" id="WP_264734093.1">
    <property type="nucleotide sequence ID" value="NZ_JAPDNR010000001.1"/>
</dbReference>
<dbReference type="PROSITE" id="PS00194">
    <property type="entry name" value="THIOREDOXIN_1"/>
    <property type="match status" value="1"/>
</dbReference>
<keyword evidence="2" id="KW-0201">Cytochrome c-type biogenesis</keyword>
<feature type="chain" id="PRO_5046861659" evidence="5">
    <location>
        <begin position="23"/>
        <end position="355"/>
    </location>
</feature>
<sequence length="355" mass="39154">MKKIKTNVLLLLLTLTTGIAYAAQPYKVTGHLRLAGNPAWAHITYRLNSKEVHDSAKISNGQFVLSGTVAQPAKAFIYITFPPAKGKASRPFGTGFYLEAGNINIANVDSTRKLVVTGTTLNEENQQLEDALSKVSAKQQDTTQNTYEAVMLRRDAILEAFIKAHPASIISLNLVRNEVGGLTGLALKEKLFNTLSPVLKNSADGQAFTKLVEQAKLLQVGQTAPDFTEKDTAGVAVSLHSFRGKYVLLDFWASWCGPCRQENPHVLAAYNKYKDRNFTVLGVSLDNSRTEWIKAIKADKLPWKHLSSLDPEHAEGAKKYAIQYIPQNFLINPEGKIIATNLTGEELNKLETFLK</sequence>
<dbReference type="InterPro" id="IPR000866">
    <property type="entry name" value="AhpC/TSA"/>
</dbReference>
<keyword evidence="5" id="KW-0732">Signal</keyword>
<dbReference type="SUPFAM" id="SSF52833">
    <property type="entry name" value="Thioredoxin-like"/>
    <property type="match status" value="1"/>
</dbReference>
<dbReference type="EMBL" id="JAPDNS010000002">
    <property type="protein sequence ID" value="MCW3487283.1"/>
    <property type="molecule type" value="Genomic_DNA"/>
</dbReference>